<dbReference type="GO" id="GO:0006508">
    <property type="term" value="P:proteolysis"/>
    <property type="evidence" value="ECO:0007669"/>
    <property type="project" value="UniProtKB-KW"/>
</dbReference>
<dbReference type="AlphaFoldDB" id="A0AA36ARJ0"/>
<dbReference type="InterPro" id="IPR036055">
    <property type="entry name" value="LDL_receptor-like_sf"/>
</dbReference>
<keyword evidence="3" id="KW-0645">Protease</keyword>
<dbReference type="EMBL" id="OX597816">
    <property type="protein sequence ID" value="CAI9719477.1"/>
    <property type="molecule type" value="Genomic_DNA"/>
</dbReference>
<keyword evidence="3" id="KW-0378">Hydrolase</keyword>
<dbReference type="SUPFAM" id="SSF57424">
    <property type="entry name" value="LDL receptor-like module"/>
    <property type="match status" value="1"/>
</dbReference>
<proteinExistence type="predicted"/>
<protein>
    <submittedName>
        <fullName evidence="3">Serine protease nudel</fullName>
    </submittedName>
</protein>
<evidence type="ECO:0000256" key="1">
    <source>
        <dbReference type="ARBA" id="ARBA00023157"/>
    </source>
</evidence>
<dbReference type="SMART" id="SM00192">
    <property type="entry name" value="LDLa"/>
    <property type="match status" value="1"/>
</dbReference>
<dbReference type="Proteomes" id="UP001162480">
    <property type="component" value="Chromosome 3"/>
</dbReference>
<organism evidence="3 4">
    <name type="scientific">Octopus vulgaris</name>
    <name type="common">Common octopus</name>
    <dbReference type="NCBI Taxonomy" id="6645"/>
    <lineage>
        <taxon>Eukaryota</taxon>
        <taxon>Metazoa</taxon>
        <taxon>Spiralia</taxon>
        <taxon>Lophotrochozoa</taxon>
        <taxon>Mollusca</taxon>
        <taxon>Cephalopoda</taxon>
        <taxon>Coleoidea</taxon>
        <taxon>Octopodiformes</taxon>
        <taxon>Octopoda</taxon>
        <taxon>Incirrata</taxon>
        <taxon>Octopodidae</taxon>
        <taxon>Octopus</taxon>
    </lineage>
</organism>
<evidence type="ECO:0000256" key="2">
    <source>
        <dbReference type="PROSITE-ProRule" id="PRU00124"/>
    </source>
</evidence>
<evidence type="ECO:0000313" key="3">
    <source>
        <dbReference type="EMBL" id="CAI9719477.1"/>
    </source>
</evidence>
<feature type="disulfide bond" evidence="2">
    <location>
        <begin position="22"/>
        <end position="34"/>
    </location>
</feature>
<feature type="disulfide bond" evidence="2">
    <location>
        <begin position="29"/>
        <end position="47"/>
    </location>
</feature>
<dbReference type="InterPro" id="IPR002172">
    <property type="entry name" value="LDrepeatLR_classA_rpt"/>
</dbReference>
<sequence length="127" mass="14278">MIPRVIDNFHERLQQCVDNDGCGKGKLPCQNGTCIKKILFNDGVNDCFDNSDEAKRVDSPCQQHKTCCRCTDFIQNSECVANKCRCLPGHIATNRKTKCVKLSFLNIIIVKSRCDMIVTTTISYSVI</sequence>
<dbReference type="Pfam" id="PF00057">
    <property type="entry name" value="Ldl_recept_a"/>
    <property type="match status" value="1"/>
</dbReference>
<evidence type="ECO:0000313" key="4">
    <source>
        <dbReference type="Proteomes" id="UP001162480"/>
    </source>
</evidence>
<reference evidence="3" key="1">
    <citation type="submission" date="2023-08" db="EMBL/GenBank/DDBJ databases">
        <authorList>
            <person name="Alioto T."/>
            <person name="Alioto T."/>
            <person name="Gomez Garrido J."/>
        </authorList>
    </citation>
    <scope>NUCLEOTIDE SEQUENCE</scope>
</reference>
<dbReference type="CDD" id="cd00112">
    <property type="entry name" value="LDLa"/>
    <property type="match status" value="1"/>
</dbReference>
<dbReference type="GO" id="GO:0008233">
    <property type="term" value="F:peptidase activity"/>
    <property type="evidence" value="ECO:0007669"/>
    <property type="project" value="UniProtKB-KW"/>
</dbReference>
<dbReference type="PROSITE" id="PS50068">
    <property type="entry name" value="LDLRA_2"/>
    <property type="match status" value="1"/>
</dbReference>
<keyword evidence="1 2" id="KW-1015">Disulfide bond</keyword>
<keyword evidence="4" id="KW-1185">Reference proteome</keyword>
<name>A0AA36ARJ0_OCTVU</name>
<dbReference type="Gene3D" id="4.10.400.10">
    <property type="entry name" value="Low-density Lipoprotein Receptor"/>
    <property type="match status" value="1"/>
</dbReference>
<comment type="caution">
    <text evidence="2">Lacks conserved residue(s) required for the propagation of feature annotation.</text>
</comment>
<accession>A0AA36ARJ0</accession>
<gene>
    <name evidence="3" type="ORF">OCTVUL_1B029410</name>
</gene>